<dbReference type="InterPro" id="IPR009784">
    <property type="entry name" value="DUF1349"/>
</dbReference>
<evidence type="ECO:0000313" key="1">
    <source>
        <dbReference type="EMBL" id="PGG96471.1"/>
    </source>
</evidence>
<name>A0A2B7WIX7_9EURO</name>
<dbReference type="Pfam" id="PF07081">
    <property type="entry name" value="DUF1349"/>
    <property type="match status" value="1"/>
</dbReference>
<gene>
    <name evidence="1" type="ORF">GX51_07805</name>
</gene>
<protein>
    <submittedName>
        <fullName evidence="1">Uncharacterized protein</fullName>
    </submittedName>
</protein>
<dbReference type="PANTHER" id="PTHR35332:SF2">
    <property type="entry name" value="REGULATION OF ENOLASE PROTEIN 1"/>
    <property type="match status" value="1"/>
</dbReference>
<evidence type="ECO:0000313" key="2">
    <source>
        <dbReference type="Proteomes" id="UP000224080"/>
    </source>
</evidence>
<dbReference type="AlphaFoldDB" id="A0A2B7WIX7"/>
<reference evidence="1 2" key="1">
    <citation type="submission" date="2017-10" db="EMBL/GenBank/DDBJ databases">
        <title>Comparative genomics in systemic dimorphic fungi from Ajellomycetaceae.</title>
        <authorList>
            <person name="Munoz J.F."/>
            <person name="Mcewen J.G."/>
            <person name="Clay O.K."/>
            <person name="Cuomo C.A."/>
        </authorList>
    </citation>
    <scope>NUCLEOTIDE SEQUENCE [LARGE SCALE GENOMIC DNA]</scope>
    <source>
        <strain evidence="1 2">UAMH130</strain>
    </source>
</reference>
<dbReference type="Proteomes" id="UP000224080">
    <property type="component" value="Unassembled WGS sequence"/>
</dbReference>
<dbReference type="STRING" id="2060905.A0A2B7WIX7"/>
<sequence length="200" mass="21843">MSDFKFTNSTQPVPSPADLKGEFVVVANPSTDIWAKPPSTHRFNGPILHKTAPLSSFQRASVHIYGEWATLYDQGGLILVMNGADGSQKWVKAGIEYVDGKAHISVVGKDTWADWSLVPLLTPGDEAGAGAKIEMVREKDVALWIYLVEGGERRRIRQVTWAFVDEGVKECWVGVYAAKPAKTGGELAVAFKELEIELSG</sequence>
<dbReference type="SUPFAM" id="SSF49899">
    <property type="entry name" value="Concanavalin A-like lectins/glucanases"/>
    <property type="match status" value="1"/>
</dbReference>
<organism evidence="1 2">
    <name type="scientific">Blastomyces parvus</name>
    <dbReference type="NCBI Taxonomy" id="2060905"/>
    <lineage>
        <taxon>Eukaryota</taxon>
        <taxon>Fungi</taxon>
        <taxon>Dikarya</taxon>
        <taxon>Ascomycota</taxon>
        <taxon>Pezizomycotina</taxon>
        <taxon>Eurotiomycetes</taxon>
        <taxon>Eurotiomycetidae</taxon>
        <taxon>Onygenales</taxon>
        <taxon>Ajellomycetaceae</taxon>
        <taxon>Blastomyces</taxon>
    </lineage>
</organism>
<comment type="caution">
    <text evidence="1">The sequence shown here is derived from an EMBL/GenBank/DDBJ whole genome shotgun (WGS) entry which is preliminary data.</text>
</comment>
<dbReference type="InterPro" id="IPR013320">
    <property type="entry name" value="ConA-like_dom_sf"/>
</dbReference>
<proteinExistence type="predicted"/>
<dbReference type="OrthoDB" id="42525at2759"/>
<accession>A0A2B7WIX7</accession>
<dbReference type="PANTHER" id="PTHR35332">
    <property type="entry name" value="REGULATION OF ENOLASE PROTEIN 1"/>
    <property type="match status" value="1"/>
</dbReference>
<dbReference type="EMBL" id="PDNC01000175">
    <property type="protein sequence ID" value="PGG96471.1"/>
    <property type="molecule type" value="Genomic_DNA"/>
</dbReference>
<keyword evidence="2" id="KW-1185">Reference proteome</keyword>
<dbReference type="Gene3D" id="2.60.120.200">
    <property type="match status" value="1"/>
</dbReference>